<feature type="region of interest" description="Disordered" evidence="1">
    <location>
        <begin position="27"/>
        <end position="59"/>
    </location>
</feature>
<name>A0ABQ9X530_9EUKA</name>
<evidence type="ECO:0000256" key="1">
    <source>
        <dbReference type="SAM" id="MobiDB-lite"/>
    </source>
</evidence>
<comment type="caution">
    <text evidence="2">The sequence shown here is derived from an EMBL/GenBank/DDBJ whole genome shotgun (WGS) entry which is preliminary data.</text>
</comment>
<keyword evidence="3" id="KW-1185">Reference proteome</keyword>
<evidence type="ECO:0000313" key="3">
    <source>
        <dbReference type="Proteomes" id="UP001281761"/>
    </source>
</evidence>
<dbReference type="Proteomes" id="UP001281761">
    <property type="component" value="Unassembled WGS sequence"/>
</dbReference>
<protein>
    <submittedName>
        <fullName evidence="2">Uncharacterized protein</fullName>
    </submittedName>
</protein>
<proteinExistence type="predicted"/>
<feature type="compositionally biased region" description="Low complexity" evidence="1">
    <location>
        <begin position="40"/>
        <end position="56"/>
    </location>
</feature>
<dbReference type="InterPro" id="IPR016024">
    <property type="entry name" value="ARM-type_fold"/>
</dbReference>
<reference evidence="2 3" key="1">
    <citation type="journal article" date="2022" name="bioRxiv">
        <title>Genomics of Preaxostyla Flagellates Illuminates Evolutionary Transitions and the Path Towards Mitochondrial Loss.</title>
        <authorList>
            <person name="Novak L.V.F."/>
            <person name="Treitli S.C."/>
            <person name="Pyrih J."/>
            <person name="Halakuc P."/>
            <person name="Pipaliya S.V."/>
            <person name="Vacek V."/>
            <person name="Brzon O."/>
            <person name="Soukal P."/>
            <person name="Eme L."/>
            <person name="Dacks J.B."/>
            <person name="Karnkowska A."/>
            <person name="Elias M."/>
            <person name="Hampl V."/>
        </authorList>
    </citation>
    <scope>NUCLEOTIDE SEQUENCE [LARGE SCALE GENOMIC DNA]</scope>
    <source>
        <strain evidence="2">NAU3</strain>
        <tissue evidence="2">Gut</tissue>
    </source>
</reference>
<sequence>MSPRTNDTSFLKQPFFRPTLLSLQAKFQQLASSEEESEESSTSSLHSSHSSPHTSLQVHLDSSLRTLSSSTQVKQESLKLLNILHSLLTSGLPPNPPAHIPPDLSNHKLQLIHRDNIDQTERFDSSLFDEADNEKLVRSQIRCQSVCELVGAENCIRDLPNFVDRLVSVLGASESLIREAAFRLFNFLFDTLSEIPLLPRLWNRVRSAFRDGRFEEQHALIRISMTWIFQYILDSGPPFPTALFDWNGLISADLRVKDTFVQSIILIMFLRDRLIEDQIGRARATSLFLSFERQQQAVYRINAFFHDSRLEDTTYSSPSLLSYCLLISLRFNRDFPHILTTFLTKHPEIDHHTLLRDENLFFLLCHTSLNPSKPHQPPLDLIFERILRTDPLEFLLPYNDLNIVLPPFLLNTGLGGFHALCRRGLHHRLMDSDLVKIGQHLNNSFMLFSTHFFSAIHQLFLYFPPPLVVRFFLPALLSKLAPPYYTGPLKVILIPLLLITTPFGDCNSVKELYRFAGQTNGDNIINSPESFVAYHCESLQWPNIPPGFGSALACSNPRRISDPILHPEHQHLFHETARSVAELVRFMSVYLSVQARELMDGLSLLAYLASEFNPTKAQWFTFGYMSFHMMFKPILSPIPATVSVHLEAVKRLVCQCSVGNKMNMVRFGLLDIVIRAG</sequence>
<dbReference type="EMBL" id="JARBJD010000240">
    <property type="protein sequence ID" value="KAK2946032.1"/>
    <property type="molecule type" value="Genomic_DNA"/>
</dbReference>
<dbReference type="SUPFAM" id="SSF48371">
    <property type="entry name" value="ARM repeat"/>
    <property type="match status" value="1"/>
</dbReference>
<evidence type="ECO:0000313" key="2">
    <source>
        <dbReference type="EMBL" id="KAK2946032.1"/>
    </source>
</evidence>
<gene>
    <name evidence="2" type="ORF">BLNAU_19043</name>
</gene>
<organism evidence="2 3">
    <name type="scientific">Blattamonas nauphoetae</name>
    <dbReference type="NCBI Taxonomy" id="2049346"/>
    <lineage>
        <taxon>Eukaryota</taxon>
        <taxon>Metamonada</taxon>
        <taxon>Preaxostyla</taxon>
        <taxon>Oxymonadida</taxon>
        <taxon>Blattamonas</taxon>
    </lineage>
</organism>
<accession>A0ABQ9X530</accession>